<accession>K9TQF5</accession>
<feature type="transmembrane region" description="Helical" evidence="10">
    <location>
        <begin position="6"/>
        <end position="21"/>
    </location>
</feature>
<evidence type="ECO:0000313" key="12">
    <source>
        <dbReference type="Proteomes" id="UP000010367"/>
    </source>
</evidence>
<dbReference type="PIRSF" id="PIRSF500217">
    <property type="entry name" value="AlgI"/>
    <property type="match status" value="1"/>
</dbReference>
<dbReference type="KEGG" id="oac:Oscil6304_5613"/>
<keyword evidence="7 9" id="KW-0472">Membrane</keyword>
<evidence type="ECO:0000256" key="7">
    <source>
        <dbReference type="ARBA" id="ARBA00023136"/>
    </source>
</evidence>
<comment type="similarity">
    <text evidence="2 9">Belongs to the membrane-bound acyltransferase family.</text>
</comment>
<dbReference type="FunCoup" id="K9TQF5">
    <property type="interactions" value="116"/>
</dbReference>
<dbReference type="RefSeq" id="WP_015151700.1">
    <property type="nucleotide sequence ID" value="NC_019693.1"/>
</dbReference>
<sequence length="529" mass="60373">MLFNSLEFIGVFLPLTLLLFYQIGKRGYYRWALASLVAASLFFYAWWNPPYLLLLIFSIGLNYTIGWALIQDQKLFFNQNKKTILIIGLAANLAIIGYYKYFGFFIENLKFITPVEWHQSFDLLLPLGISFFTFQQIAYLVDCYRVKVTQHSLLKYVLFVSFFPQLIAGPIVHHEDLIPQFYNQLIYKFSSKNFALGCTIFIIGLFKKVVFADNIAKYANPIFNAAAQGTRIQFFEAWGGAIAYSLQLYYDFSGYSDMAIGAALLFGITLPLNFYSPYQATSIIEFWRRWHITLSNFLRDYLYIPLGGNRHGEFRRQINLMITMLLGGLWHGAGWTFVLWGGLHGIYLVINSQWRAICKKWRGDRQSHSGWSRVIGGGITLIAVIVAWVFFRANNLDTALLLLQGMMGGNGVSIPLAIVNKLGFIKAGLASLGMTFKSFGGEEFIWTYIWGLTLLIIALLCPNTYQLMKGHNPPPAKELIFSKNSEISPLKSLTWQPNCMFAIFMGIATFVLFKTFLGGPESEFLYFNF</sequence>
<dbReference type="OrthoDB" id="9805788at2"/>
<dbReference type="PATRIC" id="fig|56110.3.peg.6894"/>
<dbReference type="GO" id="GO:0005886">
    <property type="term" value="C:plasma membrane"/>
    <property type="evidence" value="ECO:0007669"/>
    <property type="project" value="UniProtKB-SubCell"/>
</dbReference>
<feature type="transmembrane region" description="Helical" evidence="10">
    <location>
        <begin position="193"/>
        <end position="211"/>
    </location>
</feature>
<dbReference type="STRING" id="56110.Oscil6304_5613"/>
<evidence type="ECO:0000256" key="8">
    <source>
        <dbReference type="ARBA" id="ARBA00023315"/>
    </source>
</evidence>
<dbReference type="AlphaFoldDB" id="K9TQF5"/>
<dbReference type="InterPro" id="IPR051085">
    <property type="entry name" value="MB_O-acyltransferase"/>
</dbReference>
<feature type="transmembrane region" description="Helical" evidence="10">
    <location>
        <begin position="371"/>
        <end position="391"/>
    </location>
</feature>
<dbReference type="Pfam" id="PF03062">
    <property type="entry name" value="MBOAT"/>
    <property type="match status" value="1"/>
</dbReference>
<evidence type="ECO:0000313" key="11">
    <source>
        <dbReference type="EMBL" id="AFY85092.1"/>
    </source>
</evidence>
<dbReference type="GO" id="GO:0016746">
    <property type="term" value="F:acyltransferase activity"/>
    <property type="evidence" value="ECO:0007669"/>
    <property type="project" value="UniProtKB-KW"/>
</dbReference>
<protein>
    <submittedName>
        <fullName evidence="11">Putative membrane protein involved in D-alanine export</fullName>
    </submittedName>
</protein>
<feature type="transmembrane region" description="Helical" evidence="10">
    <location>
        <begin position="153"/>
        <end position="173"/>
    </location>
</feature>
<keyword evidence="6 10" id="KW-1133">Transmembrane helix</keyword>
<keyword evidence="12" id="KW-1185">Reference proteome</keyword>
<feature type="transmembrane region" description="Helical" evidence="10">
    <location>
        <begin position="82"/>
        <end position="101"/>
    </location>
</feature>
<gene>
    <name evidence="11" type="ORF">Oscil6304_5613</name>
</gene>
<evidence type="ECO:0000256" key="5">
    <source>
        <dbReference type="ARBA" id="ARBA00022692"/>
    </source>
</evidence>
<dbReference type="PANTHER" id="PTHR13285">
    <property type="entry name" value="ACYLTRANSFERASE"/>
    <property type="match status" value="1"/>
</dbReference>
<name>K9TQF5_9CYAN</name>
<keyword evidence="8 9" id="KW-0012">Acyltransferase</keyword>
<dbReference type="PIRSF" id="PIRSF016636">
    <property type="entry name" value="AlgI_DltB"/>
    <property type="match status" value="1"/>
</dbReference>
<feature type="transmembrane region" description="Helical" evidence="10">
    <location>
        <begin position="328"/>
        <end position="350"/>
    </location>
</feature>
<dbReference type="InterPro" id="IPR028362">
    <property type="entry name" value="AlgI"/>
</dbReference>
<dbReference type="InParanoid" id="K9TQF5"/>
<dbReference type="eggNOG" id="COG1696">
    <property type="taxonomic scope" value="Bacteria"/>
</dbReference>
<feature type="transmembrane region" description="Helical" evidence="10">
    <location>
        <begin position="121"/>
        <end position="141"/>
    </location>
</feature>
<evidence type="ECO:0000256" key="9">
    <source>
        <dbReference type="PIRNR" id="PIRNR016636"/>
    </source>
</evidence>
<reference evidence="11 12" key="1">
    <citation type="submission" date="2012-06" db="EMBL/GenBank/DDBJ databases">
        <title>Finished chromosome of genome of Oscillatoria acuminata PCC 6304.</title>
        <authorList>
            <consortium name="US DOE Joint Genome Institute"/>
            <person name="Gugger M."/>
            <person name="Coursin T."/>
            <person name="Rippka R."/>
            <person name="Tandeau De Marsac N."/>
            <person name="Huntemann M."/>
            <person name="Wei C.-L."/>
            <person name="Han J."/>
            <person name="Detter J.C."/>
            <person name="Han C."/>
            <person name="Tapia R."/>
            <person name="Davenport K."/>
            <person name="Daligault H."/>
            <person name="Erkkila T."/>
            <person name="Gu W."/>
            <person name="Munk A.C.C."/>
            <person name="Teshima H."/>
            <person name="Xu Y."/>
            <person name="Chain P."/>
            <person name="Chen A."/>
            <person name="Krypides N."/>
            <person name="Mavromatis K."/>
            <person name="Markowitz V."/>
            <person name="Szeto E."/>
            <person name="Ivanova N."/>
            <person name="Mikhailova N."/>
            <person name="Ovchinnikova G."/>
            <person name="Pagani I."/>
            <person name="Pati A."/>
            <person name="Goodwin L."/>
            <person name="Peters L."/>
            <person name="Pitluck S."/>
            <person name="Woyke T."/>
            <person name="Kerfeld C."/>
        </authorList>
    </citation>
    <scope>NUCLEOTIDE SEQUENCE [LARGE SCALE GENOMIC DNA]</scope>
    <source>
        <strain evidence="11 12">PCC 6304</strain>
    </source>
</reference>
<proteinExistence type="inferred from homology"/>
<feature type="transmembrane region" description="Helical" evidence="10">
    <location>
        <begin position="444"/>
        <end position="465"/>
    </location>
</feature>
<evidence type="ECO:0000256" key="3">
    <source>
        <dbReference type="ARBA" id="ARBA00022475"/>
    </source>
</evidence>
<feature type="transmembrane region" description="Helical" evidence="10">
    <location>
        <begin position="495"/>
        <end position="517"/>
    </location>
</feature>
<dbReference type="HOGENOM" id="CLU_025255_1_1_3"/>
<evidence type="ECO:0000256" key="6">
    <source>
        <dbReference type="ARBA" id="ARBA00022989"/>
    </source>
</evidence>
<dbReference type="PANTHER" id="PTHR13285:SF23">
    <property type="entry name" value="TEICHOIC ACID D-ALANYLTRANSFERASE"/>
    <property type="match status" value="1"/>
</dbReference>
<evidence type="ECO:0000256" key="10">
    <source>
        <dbReference type="SAM" id="Phobius"/>
    </source>
</evidence>
<organism evidence="11 12">
    <name type="scientific">Oscillatoria acuminata PCC 6304</name>
    <dbReference type="NCBI Taxonomy" id="56110"/>
    <lineage>
        <taxon>Bacteria</taxon>
        <taxon>Bacillati</taxon>
        <taxon>Cyanobacteriota</taxon>
        <taxon>Cyanophyceae</taxon>
        <taxon>Oscillatoriophycideae</taxon>
        <taxon>Oscillatoriales</taxon>
        <taxon>Oscillatoriaceae</taxon>
        <taxon>Oscillatoria</taxon>
    </lineage>
</organism>
<evidence type="ECO:0000256" key="4">
    <source>
        <dbReference type="ARBA" id="ARBA00022679"/>
    </source>
</evidence>
<comment type="subcellular location">
    <subcellularLocation>
        <location evidence="1">Cell membrane</location>
        <topology evidence="1">Multi-pass membrane protein</topology>
    </subcellularLocation>
</comment>
<keyword evidence="5 10" id="KW-0812">Transmembrane</keyword>
<keyword evidence="4 9" id="KW-0808">Transferase</keyword>
<feature type="transmembrane region" description="Helical" evidence="10">
    <location>
        <begin position="52"/>
        <end position="70"/>
    </location>
</feature>
<evidence type="ECO:0000256" key="2">
    <source>
        <dbReference type="ARBA" id="ARBA00010323"/>
    </source>
</evidence>
<dbReference type="Proteomes" id="UP000010367">
    <property type="component" value="Chromosome"/>
</dbReference>
<feature type="transmembrane region" description="Helical" evidence="10">
    <location>
        <begin position="28"/>
        <end position="46"/>
    </location>
</feature>
<dbReference type="InterPro" id="IPR004299">
    <property type="entry name" value="MBOAT_fam"/>
</dbReference>
<keyword evidence="3 9" id="KW-1003">Cell membrane</keyword>
<dbReference type="InterPro" id="IPR024194">
    <property type="entry name" value="Ac/AlaTfrase_AlgI/DltB"/>
</dbReference>
<dbReference type="EMBL" id="CP003607">
    <property type="protein sequence ID" value="AFY85092.1"/>
    <property type="molecule type" value="Genomic_DNA"/>
</dbReference>
<evidence type="ECO:0000256" key="1">
    <source>
        <dbReference type="ARBA" id="ARBA00004651"/>
    </source>
</evidence>
<dbReference type="GO" id="GO:0042121">
    <property type="term" value="P:alginic acid biosynthetic process"/>
    <property type="evidence" value="ECO:0007669"/>
    <property type="project" value="InterPro"/>
</dbReference>
<feature type="transmembrane region" description="Helical" evidence="10">
    <location>
        <begin position="258"/>
        <end position="278"/>
    </location>
</feature>
<feature type="transmembrane region" description="Helical" evidence="10">
    <location>
        <begin position="232"/>
        <end position="252"/>
    </location>
</feature>